<proteinExistence type="predicted"/>
<reference evidence="1" key="1">
    <citation type="submission" date="2024-06" db="EMBL/GenBank/DDBJ databases">
        <authorList>
            <person name="Gannavaram S."/>
            <person name="Nemani S."/>
            <person name="Datta M."/>
            <person name="Picchiottino A."/>
            <person name="Mereddy A."/>
            <person name="Gannavaram N."/>
            <person name="Honeycutt C."/>
            <person name="Tran D."/>
            <person name="Choi K."/>
            <person name="Srinivasan K."/>
            <person name="Johnson A."/>
        </authorList>
    </citation>
    <scope>NUCLEOTIDE SEQUENCE</scope>
</reference>
<organism evidence="1">
    <name type="scientific">Pantoea phage Survivor</name>
    <dbReference type="NCBI Taxonomy" id="3232176"/>
    <lineage>
        <taxon>Viruses</taxon>
        <taxon>Duplodnaviria</taxon>
        <taxon>Heunggongvirae</taxon>
        <taxon>Uroviricota</taxon>
        <taxon>Caudoviricetes</taxon>
    </lineage>
</organism>
<sequence>MTEPKIKFEQPVGPGGKPGKLCHDYVRDKRMSDLGQKFRAAKFEEKVELLFEHGIFNKGKFKSLSKRRQKKFIAGFGMHYHSVKEKLIHENHHEWWYSWKIPLILEWVEKTGAPFDKMMSGWVDSLLDTKQ</sequence>
<evidence type="ECO:0000313" key="1">
    <source>
        <dbReference type="EMBL" id="XCN28274.1"/>
    </source>
</evidence>
<protein>
    <submittedName>
        <fullName evidence="1">Uncharacterized protein</fullName>
    </submittedName>
</protein>
<dbReference type="EMBL" id="PP885733">
    <property type="protein sequence ID" value="XCN28274.1"/>
    <property type="molecule type" value="Genomic_DNA"/>
</dbReference>
<accession>A0AAU8L0I6</accession>
<name>A0AAU8L0I6_9CAUD</name>